<keyword evidence="4 18" id="KW-0728">SH3 domain</keyword>
<keyword evidence="7" id="KW-0597">Phosphoprotein</keyword>
<evidence type="ECO:0000256" key="4">
    <source>
        <dbReference type="ARBA" id="ARBA00022443"/>
    </source>
</evidence>
<keyword evidence="9" id="KW-0677">Repeat</keyword>
<reference evidence="23" key="2">
    <citation type="submission" date="2025-09" db="UniProtKB">
        <authorList>
            <consortium name="Ensembl"/>
        </authorList>
    </citation>
    <scope>IDENTIFICATION</scope>
</reference>
<evidence type="ECO:0000256" key="7">
    <source>
        <dbReference type="ARBA" id="ARBA00022553"/>
    </source>
</evidence>
<keyword evidence="6" id="KW-0963">Cytoplasm</keyword>
<dbReference type="FunFam" id="2.30.30.40:FF:000132">
    <property type="entry name" value="jouberin isoform X2"/>
    <property type="match status" value="1"/>
</dbReference>
<evidence type="ECO:0000256" key="9">
    <source>
        <dbReference type="ARBA" id="ARBA00022737"/>
    </source>
</evidence>
<evidence type="ECO:0000256" key="21">
    <source>
        <dbReference type="SAM" id="MobiDB-lite"/>
    </source>
</evidence>
<keyword evidence="8 19" id="KW-0853">WD repeat</keyword>
<organism evidence="23 24">
    <name type="scientific">Strix occidentalis caurina</name>
    <name type="common">northern spotted owl</name>
    <dbReference type="NCBI Taxonomy" id="311401"/>
    <lineage>
        <taxon>Eukaryota</taxon>
        <taxon>Metazoa</taxon>
        <taxon>Chordata</taxon>
        <taxon>Craniata</taxon>
        <taxon>Vertebrata</taxon>
        <taxon>Euteleostomi</taxon>
        <taxon>Archelosauria</taxon>
        <taxon>Archosauria</taxon>
        <taxon>Dinosauria</taxon>
        <taxon>Saurischia</taxon>
        <taxon>Theropoda</taxon>
        <taxon>Coelurosauria</taxon>
        <taxon>Aves</taxon>
        <taxon>Neognathae</taxon>
        <taxon>Neoaves</taxon>
        <taxon>Telluraves</taxon>
        <taxon>Strigiformes</taxon>
        <taxon>Strigidae</taxon>
        <taxon>Strix</taxon>
    </lineage>
</organism>
<dbReference type="Ensembl" id="ENSSOCT00000012536.1">
    <property type="protein sequence ID" value="ENSSOCP00000012201.1"/>
    <property type="gene ID" value="ENSSOCG00000009254.1"/>
</dbReference>
<evidence type="ECO:0000256" key="6">
    <source>
        <dbReference type="ARBA" id="ARBA00022490"/>
    </source>
</evidence>
<protein>
    <recommendedName>
        <fullName evidence="17">Jouberin</fullName>
    </recommendedName>
</protein>
<dbReference type="AlphaFoldDB" id="A0A8D0F6D0"/>
<evidence type="ECO:0000256" key="1">
    <source>
        <dbReference type="ARBA" id="ARBA00004114"/>
    </source>
</evidence>
<feature type="domain" description="SH3" evidence="22">
    <location>
        <begin position="912"/>
        <end position="972"/>
    </location>
</feature>
<evidence type="ECO:0000256" key="20">
    <source>
        <dbReference type="SAM" id="Coils"/>
    </source>
</evidence>
<evidence type="ECO:0000256" key="19">
    <source>
        <dbReference type="PROSITE-ProRule" id="PRU00221"/>
    </source>
</evidence>
<dbReference type="PANTHER" id="PTHR44499">
    <property type="entry name" value="JOUBERIN"/>
    <property type="match status" value="1"/>
</dbReference>
<keyword evidence="15" id="KW-0966">Cell projection</keyword>
<dbReference type="Proteomes" id="UP000694551">
    <property type="component" value="Unplaced"/>
</dbReference>
<dbReference type="Pfam" id="PF00018">
    <property type="entry name" value="SH3_1"/>
    <property type="match status" value="1"/>
</dbReference>
<evidence type="ECO:0000256" key="16">
    <source>
        <dbReference type="ARBA" id="ARBA00058395"/>
    </source>
</evidence>
<evidence type="ECO:0000256" key="13">
    <source>
        <dbReference type="ARBA" id="ARBA00023069"/>
    </source>
</evidence>
<feature type="repeat" description="WD" evidence="19">
    <location>
        <begin position="668"/>
        <end position="700"/>
    </location>
</feature>
<keyword evidence="13" id="KW-0969">Cilium</keyword>
<dbReference type="CDD" id="cd00200">
    <property type="entry name" value="WD40"/>
    <property type="match status" value="1"/>
</dbReference>
<dbReference type="GO" id="GO:0005912">
    <property type="term" value="C:adherens junction"/>
    <property type="evidence" value="ECO:0007669"/>
    <property type="project" value="UniProtKB-SubCell"/>
</dbReference>
<feature type="repeat" description="WD" evidence="19">
    <location>
        <begin position="578"/>
        <end position="619"/>
    </location>
</feature>
<dbReference type="GO" id="GO:0030154">
    <property type="term" value="P:cell differentiation"/>
    <property type="evidence" value="ECO:0007669"/>
    <property type="project" value="UniProtKB-KW"/>
</dbReference>
<evidence type="ECO:0000256" key="17">
    <source>
        <dbReference type="ARBA" id="ARBA00071144"/>
    </source>
</evidence>
<dbReference type="SUPFAM" id="SSF50044">
    <property type="entry name" value="SH3-domain"/>
    <property type="match status" value="1"/>
</dbReference>
<evidence type="ECO:0000313" key="24">
    <source>
        <dbReference type="Proteomes" id="UP000694551"/>
    </source>
</evidence>
<comment type="subcellular location">
    <subcellularLocation>
        <location evidence="3">Cell junction</location>
        <location evidence="3">Adherens junction</location>
    </subcellularLocation>
    <subcellularLocation>
        <location evidence="2">Cytoplasm</location>
        <location evidence="2">Cytoskeleton</location>
        <location evidence="2">Cilium basal body</location>
    </subcellularLocation>
    <subcellularLocation>
        <location evidence="1">Cytoplasm</location>
        <location evidence="1">Cytoskeleton</location>
        <location evidence="1">Microtubule organizing center</location>
        <location evidence="1">Centrosome</location>
        <location evidence="1">Centriole</location>
    </subcellularLocation>
</comment>
<evidence type="ECO:0000256" key="8">
    <source>
        <dbReference type="ARBA" id="ARBA00022574"/>
    </source>
</evidence>
<dbReference type="CDD" id="cd11812">
    <property type="entry name" value="SH3_AHI-1"/>
    <property type="match status" value="1"/>
</dbReference>
<feature type="region of interest" description="Disordered" evidence="21">
    <location>
        <begin position="28"/>
        <end position="61"/>
    </location>
</feature>
<evidence type="ECO:0000256" key="10">
    <source>
        <dbReference type="ARBA" id="ARBA00022782"/>
    </source>
</evidence>
<dbReference type="InterPro" id="IPR036322">
    <property type="entry name" value="WD40_repeat_dom_sf"/>
</dbReference>
<accession>A0A8D0F6D0</accession>
<keyword evidence="14" id="KW-0206">Cytoskeleton</keyword>
<sequence length="1013" mass="115871">AIINNTYNPEEESPRFTKNKLREKVSIAEKINNDIVSGEENKQPKSNKKKKKSPLQEQFNEEENLYEAKLESFEKKINDLPKKKTKSKSQTDVPHQEGDRRIKNSLSEVRNITELEEEEELIRAYQLHVAEDEAKAIKKKIRMKLKEQMSEFTSTVQSYEVVLNNEVGKKKKKKKEIAVLSEAETSNPLHCSAMSLSELQHPPAEDGNANQSLERLFTSEGQKLEESMENQKPKAKKVKKKTRKEIAAENDEAMKNSEISTQSKFAFDDDLVLGVYIHRCDRLKTDLLVSHPMVKIHVVDQRSGLYVKKDHSKRKVSSCSEQEQIEHVLPILTQPYDFRQSKSTVPEWEEQVIFNECFSYFIQNTEESPRVILFFEILDFLRMDEVRANSDTQIQECGFRKICWAFLKLVGANGVLNIDGKLRLQLYYPPPRTKSHSNAVEVYDWWAKCPRNRYPSTLYVTVRGIKLPDHVAPSFHSTIAVQQEQSSATLCEPQREGSKKSCEPFPQEKKEPFKWTRLPGQACRIPNKHLFSLRGGDTGCFCIRFSHDGKTLAAACAGRNGYPIVLYEIPSGQFLREFYGHLNIVYDLCWSKDNQYLLTASSDGTVRMWKIETQAASAVRVFPHPSFVYTAKYHPIADSLVVTGCYDSVIRIWNANVKEIHGQLLQELDGHKSFINTLCFDAEGLHMFSGDSSGLIIVWDTSVKGSSQHLFQHWRINKEIKENDIKGTPINHLEVHPNGRRLLIHAKDSTLRIMDLRILATKKYIGATNYREKIHSTITPCGTFLFSGSEDGKAYVWNPETGDQVAIYSELSYTSPVRDVAFHPHEHMVSFCAFGQNQPILVYIYDYKVAQQEAELVRDLTSSLTTAAPRGPQFFSSFSEIPVQKSSVMSPADQFVSVARASMRMQKVKQKLDSVMVVALYDYTAHRSDELTIHRSDIIQVLYKDNDNWWFGSLANGQQGYFPANYVAGESKFTAVFLVYRFPPSVFQVKSSIYDSFLKKRKNTKLGHSTVLT</sequence>
<dbReference type="InterPro" id="IPR001452">
    <property type="entry name" value="SH3_domain"/>
</dbReference>
<evidence type="ECO:0000256" key="15">
    <source>
        <dbReference type="ARBA" id="ARBA00023273"/>
    </source>
</evidence>
<evidence type="ECO:0000256" key="5">
    <source>
        <dbReference type="ARBA" id="ARBA00022473"/>
    </source>
</evidence>
<evidence type="ECO:0000256" key="2">
    <source>
        <dbReference type="ARBA" id="ARBA00004120"/>
    </source>
</evidence>
<feature type="coiled-coil region" evidence="20">
    <location>
        <begin position="115"/>
        <end position="147"/>
    </location>
</feature>
<evidence type="ECO:0000256" key="18">
    <source>
        <dbReference type="PROSITE-ProRule" id="PRU00192"/>
    </source>
</evidence>
<dbReference type="SUPFAM" id="SSF50978">
    <property type="entry name" value="WD40 repeat-like"/>
    <property type="match status" value="1"/>
</dbReference>
<dbReference type="InterPro" id="IPR035832">
    <property type="entry name" value="AHI1_SH3"/>
</dbReference>
<keyword evidence="24" id="KW-1185">Reference proteome</keyword>
<evidence type="ECO:0000259" key="22">
    <source>
        <dbReference type="PROSITE" id="PS50002"/>
    </source>
</evidence>
<dbReference type="Gene3D" id="2.30.30.40">
    <property type="entry name" value="SH3 Domains"/>
    <property type="match status" value="1"/>
</dbReference>
<dbReference type="GO" id="GO:0005814">
    <property type="term" value="C:centriole"/>
    <property type="evidence" value="ECO:0007669"/>
    <property type="project" value="UniProtKB-SubCell"/>
</dbReference>
<proteinExistence type="predicted"/>
<dbReference type="InterPro" id="IPR036028">
    <property type="entry name" value="SH3-like_dom_sf"/>
</dbReference>
<feature type="repeat" description="WD" evidence="19">
    <location>
        <begin position="621"/>
        <end position="654"/>
    </location>
</feature>
<keyword evidence="20" id="KW-0175">Coiled coil</keyword>
<feature type="region of interest" description="Disordered" evidence="21">
    <location>
        <begin position="222"/>
        <end position="241"/>
    </location>
</feature>
<dbReference type="SMART" id="SM00320">
    <property type="entry name" value="WD40"/>
    <property type="match status" value="7"/>
</dbReference>
<feature type="repeat" description="WD" evidence="19">
    <location>
        <begin position="779"/>
        <end position="807"/>
    </location>
</feature>
<keyword evidence="12" id="KW-0965">Cell junction</keyword>
<dbReference type="InterPro" id="IPR052803">
    <property type="entry name" value="Cilium-Associated_Jouberin"/>
</dbReference>
<feature type="compositionally biased region" description="Basic and acidic residues" evidence="21">
    <location>
        <begin position="222"/>
        <end position="232"/>
    </location>
</feature>
<dbReference type="Gene3D" id="2.130.10.10">
    <property type="entry name" value="YVTN repeat-like/Quinoprotein amine dehydrogenase"/>
    <property type="match status" value="1"/>
</dbReference>
<dbReference type="InterPro" id="IPR015943">
    <property type="entry name" value="WD40/YVTN_repeat-like_dom_sf"/>
</dbReference>
<dbReference type="PROSITE" id="PS50082">
    <property type="entry name" value="WD_REPEATS_2"/>
    <property type="match status" value="4"/>
</dbReference>
<name>A0A8D0F6D0_STROC</name>
<reference evidence="23" key="1">
    <citation type="submission" date="2025-08" db="UniProtKB">
        <authorList>
            <consortium name="Ensembl"/>
        </authorList>
    </citation>
    <scope>IDENTIFICATION</scope>
</reference>
<evidence type="ECO:0000256" key="3">
    <source>
        <dbReference type="ARBA" id="ARBA00004536"/>
    </source>
</evidence>
<dbReference type="PROSITE" id="PS50002">
    <property type="entry name" value="SH3"/>
    <property type="match status" value="1"/>
</dbReference>
<keyword evidence="11" id="KW-0970">Cilium biogenesis/degradation</keyword>
<keyword evidence="5" id="KW-0217">Developmental protein</keyword>
<dbReference type="PANTHER" id="PTHR44499:SF1">
    <property type="entry name" value="JOUBERIN"/>
    <property type="match status" value="1"/>
</dbReference>
<dbReference type="SMART" id="SM00326">
    <property type="entry name" value="SH3"/>
    <property type="match status" value="1"/>
</dbReference>
<evidence type="ECO:0000256" key="11">
    <source>
        <dbReference type="ARBA" id="ARBA00022794"/>
    </source>
</evidence>
<dbReference type="FunFam" id="2.130.10.10:FF:000112">
    <property type="entry name" value="jouberin isoform X2"/>
    <property type="match status" value="1"/>
</dbReference>
<evidence type="ECO:0000256" key="14">
    <source>
        <dbReference type="ARBA" id="ARBA00023212"/>
    </source>
</evidence>
<dbReference type="PRINTS" id="PR00452">
    <property type="entry name" value="SH3DOMAIN"/>
</dbReference>
<evidence type="ECO:0000313" key="23">
    <source>
        <dbReference type="Ensembl" id="ENSSOCP00000012201.1"/>
    </source>
</evidence>
<dbReference type="GO" id="GO:0044458">
    <property type="term" value="P:motile cilium assembly"/>
    <property type="evidence" value="ECO:0007669"/>
    <property type="project" value="TreeGrafter"/>
</dbReference>
<keyword evidence="10" id="KW-0221">Differentiation</keyword>
<dbReference type="Pfam" id="PF00400">
    <property type="entry name" value="WD40"/>
    <property type="match status" value="4"/>
</dbReference>
<evidence type="ECO:0000256" key="12">
    <source>
        <dbReference type="ARBA" id="ARBA00022949"/>
    </source>
</evidence>
<dbReference type="InterPro" id="IPR001680">
    <property type="entry name" value="WD40_rpt"/>
</dbReference>
<feature type="region of interest" description="Disordered" evidence="21">
    <location>
        <begin position="77"/>
        <end position="105"/>
    </location>
</feature>
<comment type="function">
    <text evidence="16">Involved in vesicle trafficking and required for ciliogenesis, formation of primary non-motile cilium, and recruitment of RAB8A to the basal body of primary cilium. Component of the tectonic-like complex, a complex localized at the transition zone of primary cilia and acting as a barrier that prevents diffusion of transmembrane proteins between the cilia and plasma membranes. Involved in neuronal differentiation. As a positive modulator of classical Wnt signaling, may play a crucial role in ciliary signaling during cerebellum embryonic development.</text>
</comment>
<dbReference type="PROSITE" id="PS50294">
    <property type="entry name" value="WD_REPEATS_REGION"/>
    <property type="match status" value="2"/>
</dbReference>
<dbReference type="GO" id="GO:0036064">
    <property type="term" value="C:ciliary basal body"/>
    <property type="evidence" value="ECO:0007669"/>
    <property type="project" value="TreeGrafter"/>
</dbReference>